<dbReference type="Proteomes" id="UP000485058">
    <property type="component" value="Unassembled WGS sequence"/>
</dbReference>
<name>A0A699ZT78_HAELA</name>
<feature type="compositionally biased region" description="Basic and acidic residues" evidence="1">
    <location>
        <begin position="67"/>
        <end position="77"/>
    </location>
</feature>
<feature type="compositionally biased region" description="Low complexity" evidence="1">
    <location>
        <begin position="33"/>
        <end position="60"/>
    </location>
</feature>
<accession>A0A699ZT78</accession>
<organism evidence="2 3">
    <name type="scientific">Haematococcus lacustris</name>
    <name type="common">Green alga</name>
    <name type="synonym">Haematococcus pluvialis</name>
    <dbReference type="NCBI Taxonomy" id="44745"/>
    <lineage>
        <taxon>Eukaryota</taxon>
        <taxon>Viridiplantae</taxon>
        <taxon>Chlorophyta</taxon>
        <taxon>core chlorophytes</taxon>
        <taxon>Chlorophyceae</taxon>
        <taxon>CS clade</taxon>
        <taxon>Chlamydomonadales</taxon>
        <taxon>Haematococcaceae</taxon>
        <taxon>Haematococcus</taxon>
    </lineage>
</organism>
<evidence type="ECO:0000313" key="2">
    <source>
        <dbReference type="EMBL" id="GFH24390.1"/>
    </source>
</evidence>
<evidence type="ECO:0000313" key="3">
    <source>
        <dbReference type="Proteomes" id="UP000485058"/>
    </source>
</evidence>
<feature type="compositionally biased region" description="Basic and acidic residues" evidence="1">
    <location>
        <begin position="23"/>
        <end position="32"/>
    </location>
</feature>
<keyword evidence="3" id="KW-1185">Reference proteome</keyword>
<protein>
    <submittedName>
        <fullName evidence="2">Uncharacterized protein</fullName>
    </submittedName>
</protein>
<gene>
    <name evidence="2" type="ORF">HaLaN_22179</name>
</gene>
<evidence type="ECO:0000256" key="1">
    <source>
        <dbReference type="SAM" id="MobiDB-lite"/>
    </source>
</evidence>
<comment type="caution">
    <text evidence="2">The sequence shown here is derived from an EMBL/GenBank/DDBJ whole genome shotgun (WGS) entry which is preliminary data.</text>
</comment>
<reference evidence="2 3" key="1">
    <citation type="submission" date="2020-02" db="EMBL/GenBank/DDBJ databases">
        <title>Draft genome sequence of Haematococcus lacustris strain NIES-144.</title>
        <authorList>
            <person name="Morimoto D."/>
            <person name="Nakagawa S."/>
            <person name="Yoshida T."/>
            <person name="Sawayama S."/>
        </authorList>
    </citation>
    <scope>NUCLEOTIDE SEQUENCE [LARGE SCALE GENOMIC DNA]</scope>
    <source>
        <strain evidence="2 3">NIES-144</strain>
    </source>
</reference>
<dbReference type="AlphaFoldDB" id="A0A699ZT78"/>
<proteinExistence type="predicted"/>
<dbReference type="EMBL" id="BLLF01002524">
    <property type="protein sequence ID" value="GFH24390.1"/>
    <property type="molecule type" value="Genomic_DNA"/>
</dbReference>
<feature type="region of interest" description="Disordered" evidence="1">
    <location>
        <begin position="1"/>
        <end position="120"/>
    </location>
</feature>
<sequence>MLGLILAVARQQQETPPSAGERQAMKQQKETQLRGVEQQQQEQQETQVRGLEQQQQQQKEPTLGAGELERQQQEVSRRPGSLDLSAASPHRPSSSTFSPPGCYSTGWAPGKEGRGKGVVAGSHRPSLAQLAVLLNQDSAGNHSFSRCSGSSASSCSSMCTSTTSGTVAGVSSAGTSLEANLKHITVTLTTWDAVWEVYLDLKPMQQSVSHTASSLKAWAQCSPGSQAQQAHQE</sequence>